<dbReference type="Gene3D" id="2.60.40.1940">
    <property type="match status" value="1"/>
</dbReference>
<keyword evidence="2" id="KW-0882">Thioester bond</keyword>
<keyword evidence="3" id="KW-1015">Disulfide bond</keyword>
<dbReference type="Gene3D" id="6.20.50.160">
    <property type="match status" value="1"/>
</dbReference>
<dbReference type="PANTHER" id="PTHR11412:SF136">
    <property type="entry name" value="CD109 ANTIGEN"/>
    <property type="match status" value="1"/>
</dbReference>
<dbReference type="InterPro" id="IPR047565">
    <property type="entry name" value="Alpha-macroglob_thiol-ester_cl"/>
</dbReference>
<evidence type="ECO:0000256" key="4">
    <source>
        <dbReference type="SAM" id="MobiDB-lite"/>
    </source>
</evidence>
<comment type="caution">
    <text evidence="8">The sequence shown here is derived from an EMBL/GenBank/DDBJ whole genome shotgun (WGS) entry which is preliminary data.</text>
</comment>
<dbReference type="Gene3D" id="2.60.40.690">
    <property type="entry name" value="Alpha-macroglobulin, receptor-binding domain"/>
    <property type="match status" value="1"/>
</dbReference>
<dbReference type="STRING" id="282301.A0A267DI64"/>
<feature type="region of interest" description="Disordered" evidence="4">
    <location>
        <begin position="707"/>
        <end position="726"/>
    </location>
</feature>
<dbReference type="Proteomes" id="UP000215902">
    <property type="component" value="Unassembled WGS sequence"/>
</dbReference>
<dbReference type="GO" id="GO:0004866">
    <property type="term" value="F:endopeptidase inhibitor activity"/>
    <property type="evidence" value="ECO:0007669"/>
    <property type="project" value="InterPro"/>
</dbReference>
<dbReference type="InterPro" id="IPR011626">
    <property type="entry name" value="Alpha-macroglobulin_TED"/>
</dbReference>
<dbReference type="InterPro" id="IPR013783">
    <property type="entry name" value="Ig-like_fold"/>
</dbReference>
<dbReference type="PANTHER" id="PTHR11412">
    <property type="entry name" value="MACROGLOBULIN / COMPLEMENT"/>
    <property type="match status" value="1"/>
</dbReference>
<dbReference type="InterPro" id="IPR002890">
    <property type="entry name" value="MG2"/>
</dbReference>
<evidence type="ECO:0000259" key="7">
    <source>
        <dbReference type="SMART" id="SM01361"/>
    </source>
</evidence>
<evidence type="ECO:0000313" key="9">
    <source>
        <dbReference type="Proteomes" id="UP000215902"/>
    </source>
</evidence>
<dbReference type="InterPro" id="IPR011625">
    <property type="entry name" value="A2M_N_BRD"/>
</dbReference>
<dbReference type="SMART" id="SM01360">
    <property type="entry name" value="A2M"/>
    <property type="match status" value="1"/>
</dbReference>
<feature type="chain" id="PRO_5012108265" description="CD109 antigen" evidence="5">
    <location>
        <begin position="19"/>
        <end position="1520"/>
    </location>
</feature>
<reference evidence="8 9" key="1">
    <citation type="submission" date="2017-06" db="EMBL/GenBank/DDBJ databases">
        <title>A platform for efficient transgenesis in Macrostomum lignano, a flatworm model organism for stem cell research.</title>
        <authorList>
            <person name="Berezikov E."/>
        </authorList>
    </citation>
    <scope>NUCLEOTIDE SEQUENCE [LARGE SCALE GENOMIC DNA]</scope>
    <source>
        <strain evidence="8">DV1</strain>
        <tissue evidence="8">Whole organism</tissue>
    </source>
</reference>
<dbReference type="Gene3D" id="1.50.10.20">
    <property type="match status" value="1"/>
</dbReference>
<evidence type="ECO:0000256" key="5">
    <source>
        <dbReference type="SAM" id="SignalP"/>
    </source>
</evidence>
<evidence type="ECO:0008006" key="10">
    <source>
        <dbReference type="Google" id="ProtNLM"/>
    </source>
</evidence>
<dbReference type="EMBL" id="NIVC01004021">
    <property type="protein sequence ID" value="PAA48905.1"/>
    <property type="molecule type" value="Genomic_DNA"/>
</dbReference>
<dbReference type="SMART" id="SM01361">
    <property type="entry name" value="A2M_recep"/>
    <property type="match status" value="1"/>
</dbReference>
<sequence>MIALLLLLMLAPAGLAAAQPANGTDQFGNLHYLVLAPKFGRLGSTYTVSCSLPGETIVSARAQISTVKMAEGARNLSAEDYWTSTGGGHNTGDTDALTLSLPLENDDSIDLSGSYKLSVELTSSTGSVYRNETSVNLQGPSFLTFVQTDKALYQPGQTVKFRVFCLDGSLRPVAANFTALIKDAQGNLVDRLRHEVPSDLAGNVSQTVMRGQFQLADPPNLGTWRIEVSGSRGQSESKSFSVERYTLPKFTVEVHTPDFVYVDDDSFNVTVEVRYTYKQAVQGLLVADIGPWNPCRTCKNNYDMVKRFSASLAGENSDGRAVFTFPMAEWRAELAERTNRTGLTFNMRANFAVNVNVRFTERFSEIVKAVEKSFTIYGKKYKLVMETPDLPYFLPGFKVTVHLLLKRPNEVIFTGNSTDDIRLWMEFSHRGKPKSLELYRGRLVQSSSQTGLSLLVTVPEYVDFVTVTFMAELLDAQKTRSSFSLKPYLANTDDFVTTSVLSASNGVHVQVNQSSGIKLAYSAIISQDQIRLWSKLDKSDETLTELNSELLDDFIPTLSAVTFGIVETGEIVASYDDFSLSNVTGKLKLSSNLTENTGEPQAGVRIGIAGPPNSFVFLTGIDASVNLIRSSQDILEDTVTGKLKGSVRAFKSWIRWSRVFTTGSVLKTLNLHLLTDGFFELERYQRPIFERRRLFDEGSPMMSLSINRAHAPEGPSPPAQPEKSQKRTYFPETMLWTMVETDASGRASESLQLPDTITSWDLTAFGISSRHAIQTVQRPFQVTSFKRFFAQLTLPHSLIRGESLLLRVLLFNFDSSNRLTINATLLIDSKAFELTALTAAGQPAEHAIVNVEANGVGLAVFGLRPKLVSEAAAVTVRARATWPDGRAEVDEVTRTLPVLPEGRTVRRAVTALLSLRGDPTGSNSSAETVQSAEMVEIYWPEAVQADGSILVPGSQLLSVSVVGDVLGPAMDGIGGLVRTPRGCGEQNMVDFAPAVFIYRYLRSAGSDSSATARLRQKALDAMRTGYQRELTYRRDDGSYSAFGKADAAGSVWLTAFVLSVYAQAAEFIAVDPAAVTGNSIMFLLSRQDPSGRFTEPEGARVLDTSLQGEAGKASLGMSAFICSALMDVRDAVELLPALRTPEWPLLPVSNALRRCVDLFKLEFKQRLADFDTRDMALAAYFLWRARLAGEGGDATKSLAKRVWEAFNALAESDHSARLYFWKGSVEVTAYGVLTALLAESSSEAAAAKAALPALQWLVSKQTDQGGFHDTQSTVVGIRAIAAFATATGASGPTRARIEIFAKAAAVAATNSSTVVNIEPDDRRVVRRRLLGRGDAAAEFSSVTVRAEGTGIALATAAWQFNLRDPERRSLVADWTESSGLGLRLAAPPKVPPGAAFAFSVCARASGTQGMYILTISSPSGYSPEEFTRAGAVPGLQLVEAGPLQIVFYFDRLMAKKEVCVQSAWRRDVPVLDVQPQKITLQKYYNPELVNTVFYLDPALQSVGRCQACPDCPGCSPPPSP</sequence>
<dbReference type="GO" id="GO:0005615">
    <property type="term" value="C:extracellular space"/>
    <property type="evidence" value="ECO:0007669"/>
    <property type="project" value="InterPro"/>
</dbReference>
<dbReference type="SUPFAM" id="SSF48239">
    <property type="entry name" value="Terpenoid cyclases/Protein prenyltransferases"/>
    <property type="match status" value="1"/>
</dbReference>
<dbReference type="InterPro" id="IPR019742">
    <property type="entry name" value="MacrogloblnA2_CS"/>
</dbReference>
<dbReference type="Gene3D" id="2.60.120.1540">
    <property type="match status" value="1"/>
</dbReference>
<feature type="signal peptide" evidence="5">
    <location>
        <begin position="1"/>
        <end position="18"/>
    </location>
</feature>
<dbReference type="SUPFAM" id="SSF49410">
    <property type="entry name" value="Alpha-macroglobulin receptor domain"/>
    <property type="match status" value="1"/>
</dbReference>
<dbReference type="InterPro" id="IPR050473">
    <property type="entry name" value="A2M/Complement_sys"/>
</dbReference>
<dbReference type="Pfam" id="PF07703">
    <property type="entry name" value="A2M_BRD"/>
    <property type="match status" value="1"/>
</dbReference>
<accession>A0A267DI64</accession>
<dbReference type="SMART" id="SM01419">
    <property type="entry name" value="Thiol-ester_cl"/>
    <property type="match status" value="1"/>
</dbReference>
<dbReference type="Gene3D" id="2.60.40.1930">
    <property type="match status" value="3"/>
</dbReference>
<dbReference type="Pfam" id="PF01835">
    <property type="entry name" value="MG2"/>
    <property type="match status" value="1"/>
</dbReference>
<keyword evidence="1 5" id="KW-0732">Signal</keyword>
<proteinExistence type="predicted"/>
<dbReference type="InterPro" id="IPR041555">
    <property type="entry name" value="MG3"/>
</dbReference>
<name>A0A267DI64_9PLAT</name>
<organism evidence="8 9">
    <name type="scientific">Macrostomum lignano</name>
    <dbReference type="NCBI Taxonomy" id="282301"/>
    <lineage>
        <taxon>Eukaryota</taxon>
        <taxon>Metazoa</taxon>
        <taxon>Spiralia</taxon>
        <taxon>Lophotrochozoa</taxon>
        <taxon>Platyhelminthes</taxon>
        <taxon>Rhabditophora</taxon>
        <taxon>Macrostomorpha</taxon>
        <taxon>Macrostomida</taxon>
        <taxon>Macrostomidae</taxon>
        <taxon>Macrostomum</taxon>
    </lineage>
</organism>
<dbReference type="Gene3D" id="2.20.130.20">
    <property type="match status" value="1"/>
</dbReference>
<dbReference type="PROSITE" id="PS00477">
    <property type="entry name" value="ALPHA_2_MACROGLOBULIN"/>
    <property type="match status" value="1"/>
</dbReference>
<dbReference type="Pfam" id="PF07678">
    <property type="entry name" value="TED_complement"/>
    <property type="match status" value="1"/>
</dbReference>
<evidence type="ECO:0000256" key="2">
    <source>
        <dbReference type="ARBA" id="ARBA00022966"/>
    </source>
</evidence>
<dbReference type="Pfam" id="PF00207">
    <property type="entry name" value="A2M"/>
    <property type="match status" value="1"/>
</dbReference>
<dbReference type="Gene3D" id="2.60.40.10">
    <property type="entry name" value="Immunoglobulins"/>
    <property type="match status" value="2"/>
</dbReference>
<evidence type="ECO:0000256" key="1">
    <source>
        <dbReference type="ARBA" id="ARBA00022729"/>
    </source>
</evidence>
<dbReference type="InterPro" id="IPR008930">
    <property type="entry name" value="Terpenoid_cyclase/PrenylTrfase"/>
</dbReference>
<feature type="domain" description="Alpha-2-macroglobulin" evidence="6">
    <location>
        <begin position="733"/>
        <end position="825"/>
    </location>
</feature>
<gene>
    <name evidence="8" type="ORF">BOX15_Mlig012901g2</name>
</gene>
<evidence type="ECO:0000256" key="3">
    <source>
        <dbReference type="ARBA" id="ARBA00023157"/>
    </source>
</evidence>
<protein>
    <recommendedName>
        <fullName evidence="10">CD109 antigen</fullName>
    </recommendedName>
</protein>
<dbReference type="InterPro" id="IPR036595">
    <property type="entry name" value="A-macroglobulin_rcpt-bd_sf"/>
</dbReference>
<keyword evidence="9" id="KW-1185">Reference proteome</keyword>
<dbReference type="OrthoDB" id="6156464at2759"/>
<feature type="domain" description="Alpha-macroglobulin receptor-binding" evidence="7">
    <location>
        <begin position="1408"/>
        <end position="1494"/>
    </location>
</feature>
<dbReference type="InterPro" id="IPR009048">
    <property type="entry name" value="A-macroglobulin_rcpt-bd"/>
</dbReference>
<dbReference type="InterPro" id="IPR001599">
    <property type="entry name" value="Macroglobln_a2"/>
</dbReference>
<evidence type="ECO:0000259" key="6">
    <source>
        <dbReference type="SMART" id="SM01360"/>
    </source>
</evidence>
<dbReference type="Pfam" id="PF17791">
    <property type="entry name" value="MG3"/>
    <property type="match status" value="1"/>
</dbReference>
<evidence type="ECO:0000313" key="8">
    <source>
        <dbReference type="EMBL" id="PAA48905.1"/>
    </source>
</evidence>
<dbReference type="Pfam" id="PF07677">
    <property type="entry name" value="A2M_recep"/>
    <property type="match status" value="1"/>
</dbReference>